<organism evidence="2 3">
    <name type="scientific">Araneus ventricosus</name>
    <name type="common">Orbweaver spider</name>
    <name type="synonym">Epeira ventricosa</name>
    <dbReference type="NCBI Taxonomy" id="182803"/>
    <lineage>
        <taxon>Eukaryota</taxon>
        <taxon>Metazoa</taxon>
        <taxon>Ecdysozoa</taxon>
        <taxon>Arthropoda</taxon>
        <taxon>Chelicerata</taxon>
        <taxon>Arachnida</taxon>
        <taxon>Araneae</taxon>
        <taxon>Araneomorphae</taxon>
        <taxon>Entelegynae</taxon>
        <taxon>Araneoidea</taxon>
        <taxon>Araneidae</taxon>
        <taxon>Araneus</taxon>
    </lineage>
</organism>
<protein>
    <submittedName>
        <fullName evidence="2">Uncharacterized protein</fullName>
    </submittedName>
</protein>
<proteinExistence type="predicted"/>
<dbReference type="EMBL" id="BGPR01000173">
    <property type="protein sequence ID" value="GBM01822.1"/>
    <property type="molecule type" value="Genomic_DNA"/>
</dbReference>
<gene>
    <name evidence="2" type="ORF">AVEN_205480_1</name>
</gene>
<dbReference type="AlphaFoldDB" id="A0A4Y2CBL0"/>
<sequence>MVTVSLGIRQESTAALIAIAWVFEKGLNKYSSHCRSGGRIVVPHPVNSEEKSIKRPLVAEIRTARRRNSNMEGSRERKKAIHLPQNREELAQED</sequence>
<accession>A0A4Y2CBL0</accession>
<name>A0A4Y2CBL0_ARAVE</name>
<evidence type="ECO:0000313" key="2">
    <source>
        <dbReference type="EMBL" id="GBM01822.1"/>
    </source>
</evidence>
<dbReference type="Proteomes" id="UP000499080">
    <property type="component" value="Unassembled WGS sequence"/>
</dbReference>
<comment type="caution">
    <text evidence="2">The sequence shown here is derived from an EMBL/GenBank/DDBJ whole genome shotgun (WGS) entry which is preliminary data.</text>
</comment>
<evidence type="ECO:0000313" key="3">
    <source>
        <dbReference type="Proteomes" id="UP000499080"/>
    </source>
</evidence>
<feature type="compositionally biased region" description="Basic and acidic residues" evidence="1">
    <location>
        <begin position="85"/>
        <end position="94"/>
    </location>
</feature>
<feature type="region of interest" description="Disordered" evidence="1">
    <location>
        <begin position="66"/>
        <end position="94"/>
    </location>
</feature>
<reference evidence="2 3" key="1">
    <citation type="journal article" date="2019" name="Sci. Rep.">
        <title>Orb-weaving spider Araneus ventricosus genome elucidates the spidroin gene catalogue.</title>
        <authorList>
            <person name="Kono N."/>
            <person name="Nakamura H."/>
            <person name="Ohtoshi R."/>
            <person name="Moran D.A.P."/>
            <person name="Shinohara A."/>
            <person name="Yoshida Y."/>
            <person name="Fujiwara M."/>
            <person name="Mori M."/>
            <person name="Tomita M."/>
            <person name="Arakawa K."/>
        </authorList>
    </citation>
    <scope>NUCLEOTIDE SEQUENCE [LARGE SCALE GENOMIC DNA]</scope>
</reference>
<keyword evidence="3" id="KW-1185">Reference proteome</keyword>
<evidence type="ECO:0000256" key="1">
    <source>
        <dbReference type="SAM" id="MobiDB-lite"/>
    </source>
</evidence>